<sequence length="68" mass="7754">MLFCSDDILQAVSQPTAQTRLQCNPTRLSRGLRQLEDVNRTKRWQIEAAQSSATGDLGLRIRLLYTFT</sequence>
<dbReference type="EMBL" id="CAAALY010244333">
    <property type="protein sequence ID" value="VEL32551.1"/>
    <property type="molecule type" value="Genomic_DNA"/>
</dbReference>
<reference evidence="1" key="1">
    <citation type="submission" date="2018-11" db="EMBL/GenBank/DDBJ databases">
        <authorList>
            <consortium name="Pathogen Informatics"/>
        </authorList>
    </citation>
    <scope>NUCLEOTIDE SEQUENCE</scope>
</reference>
<name>A0A448XAV1_9PLAT</name>
<comment type="caution">
    <text evidence="1">The sequence shown here is derived from an EMBL/GenBank/DDBJ whole genome shotgun (WGS) entry which is preliminary data.</text>
</comment>
<accession>A0A448XAV1</accession>
<keyword evidence="2" id="KW-1185">Reference proteome</keyword>
<evidence type="ECO:0000313" key="2">
    <source>
        <dbReference type="Proteomes" id="UP000784294"/>
    </source>
</evidence>
<evidence type="ECO:0000313" key="1">
    <source>
        <dbReference type="EMBL" id="VEL32551.1"/>
    </source>
</evidence>
<gene>
    <name evidence="1" type="ORF">PXEA_LOCUS25991</name>
</gene>
<dbReference type="Proteomes" id="UP000784294">
    <property type="component" value="Unassembled WGS sequence"/>
</dbReference>
<protein>
    <submittedName>
        <fullName evidence="1">Uncharacterized protein</fullName>
    </submittedName>
</protein>
<proteinExistence type="predicted"/>
<organism evidence="1 2">
    <name type="scientific">Protopolystoma xenopodis</name>
    <dbReference type="NCBI Taxonomy" id="117903"/>
    <lineage>
        <taxon>Eukaryota</taxon>
        <taxon>Metazoa</taxon>
        <taxon>Spiralia</taxon>
        <taxon>Lophotrochozoa</taxon>
        <taxon>Platyhelminthes</taxon>
        <taxon>Monogenea</taxon>
        <taxon>Polyopisthocotylea</taxon>
        <taxon>Polystomatidea</taxon>
        <taxon>Polystomatidae</taxon>
        <taxon>Protopolystoma</taxon>
    </lineage>
</organism>
<dbReference type="AlphaFoldDB" id="A0A448XAV1"/>